<evidence type="ECO:0000256" key="3">
    <source>
        <dbReference type="ARBA" id="ARBA00023306"/>
    </source>
</evidence>
<dbReference type="HAMAP" id="MF_01420">
    <property type="entry name" value="HTH_type_WhiA"/>
    <property type="match status" value="1"/>
</dbReference>
<protein>
    <recommendedName>
        <fullName evidence="4">Probable cell division protein WhiA</fullName>
    </recommendedName>
</protein>
<dbReference type="PANTHER" id="PTHR37307">
    <property type="entry name" value="CELL DIVISION PROTEIN WHIA-RELATED"/>
    <property type="match status" value="1"/>
</dbReference>
<feature type="domain" description="Sporulation regulator WhiA C-terminal" evidence="6">
    <location>
        <begin position="230"/>
        <end position="312"/>
    </location>
</feature>
<sequence length="323" mass="35476">MSSAPIHNPAQPGQGGRVVSFSQDVKKEIIAREAGGSCCAVAAAYGFACFGKYFDIRGVVLHTEQIAVAQYAKKMFARAGVAGKIYVKGSEESRVYEFAVKEPGEVRRMLALFGHTGEEPSLRINSRNFTCEHCVSAFVAAAFLCCGTITNPQREYNLEFLSVRYNLILDFEALLMGHGFAPKHTRRKGSNVLYLKASEQIEDLLTFMGASGAALEIMNLKVYKDFRNKANRITNCETANIDKTVSASGQTLEAIAYLKKRGAFETLPAPLREAAALREQNPDLSLKELAGLVRPPLSKSGLSHRMKKLEQTAESLKERTRNG</sequence>
<gene>
    <name evidence="4 8" type="primary">whiA</name>
    <name evidence="8" type="ORF">GMD59_01295</name>
</gene>
<evidence type="ECO:0000313" key="9">
    <source>
        <dbReference type="Proteomes" id="UP000472755"/>
    </source>
</evidence>
<name>A0A6L6LMS2_9FIRM</name>
<accession>A0A6L6LMS2</accession>
<comment type="similarity">
    <text evidence="4">Belongs to the WhiA family.</text>
</comment>
<dbReference type="GO" id="GO:0043937">
    <property type="term" value="P:regulation of sporulation"/>
    <property type="evidence" value="ECO:0007669"/>
    <property type="project" value="InterPro"/>
</dbReference>
<dbReference type="InterPro" id="IPR027434">
    <property type="entry name" value="Homing_endonucl"/>
</dbReference>
<evidence type="ECO:0000256" key="5">
    <source>
        <dbReference type="SAM" id="MobiDB-lite"/>
    </source>
</evidence>
<feature type="compositionally biased region" description="Basic and acidic residues" evidence="5">
    <location>
        <begin position="308"/>
        <end position="323"/>
    </location>
</feature>
<dbReference type="EMBL" id="WMZU01000001">
    <property type="protein sequence ID" value="MTS25917.1"/>
    <property type="molecule type" value="Genomic_DNA"/>
</dbReference>
<dbReference type="InterPro" id="IPR003802">
    <property type="entry name" value="Sporulation_regulator_WhiA"/>
</dbReference>
<evidence type="ECO:0000259" key="7">
    <source>
        <dbReference type="Pfam" id="PF14527"/>
    </source>
</evidence>
<dbReference type="InterPro" id="IPR023054">
    <property type="entry name" value="Sporulation_regulator_WhiA_C"/>
</dbReference>
<evidence type="ECO:0000256" key="4">
    <source>
        <dbReference type="HAMAP-Rule" id="MF_01420"/>
    </source>
</evidence>
<dbReference type="GO" id="GO:0051301">
    <property type="term" value="P:cell division"/>
    <property type="evidence" value="ECO:0007669"/>
    <property type="project" value="UniProtKB-UniRule"/>
</dbReference>
<dbReference type="SUPFAM" id="SSF55608">
    <property type="entry name" value="Homing endonucleases"/>
    <property type="match status" value="1"/>
</dbReference>
<evidence type="ECO:0000259" key="6">
    <source>
        <dbReference type="Pfam" id="PF02650"/>
    </source>
</evidence>
<evidence type="ECO:0000256" key="2">
    <source>
        <dbReference type="ARBA" id="ARBA00023125"/>
    </source>
</evidence>
<organism evidence="8 9">
    <name type="scientific">Ruthenibacterium lactatiformans</name>
    <dbReference type="NCBI Taxonomy" id="1550024"/>
    <lineage>
        <taxon>Bacteria</taxon>
        <taxon>Bacillati</taxon>
        <taxon>Bacillota</taxon>
        <taxon>Clostridia</taxon>
        <taxon>Eubacteriales</taxon>
        <taxon>Oscillospiraceae</taxon>
        <taxon>Ruthenibacterium</taxon>
    </lineage>
</organism>
<dbReference type="AlphaFoldDB" id="A0A6L6LMS2"/>
<evidence type="ECO:0000313" key="8">
    <source>
        <dbReference type="EMBL" id="MTS25917.1"/>
    </source>
</evidence>
<dbReference type="Gene3D" id="3.10.28.10">
    <property type="entry name" value="Homing endonucleases"/>
    <property type="match status" value="1"/>
</dbReference>
<dbReference type="GO" id="GO:0003677">
    <property type="term" value="F:DNA binding"/>
    <property type="evidence" value="ECO:0007669"/>
    <property type="project" value="UniProtKB-UniRule"/>
</dbReference>
<reference evidence="8 9" key="1">
    <citation type="journal article" date="2019" name="Nat. Med.">
        <title>A library of human gut bacterial isolates paired with longitudinal multiomics data enables mechanistic microbiome research.</title>
        <authorList>
            <person name="Poyet M."/>
            <person name="Groussin M."/>
            <person name="Gibbons S.M."/>
            <person name="Avila-Pacheco J."/>
            <person name="Jiang X."/>
            <person name="Kearney S.M."/>
            <person name="Perrotta A.R."/>
            <person name="Berdy B."/>
            <person name="Zhao S."/>
            <person name="Lieberman T.D."/>
            <person name="Swanson P.K."/>
            <person name="Smith M."/>
            <person name="Roesemann S."/>
            <person name="Alexander J.E."/>
            <person name="Rich S.A."/>
            <person name="Livny J."/>
            <person name="Vlamakis H."/>
            <person name="Clish C."/>
            <person name="Bullock K."/>
            <person name="Deik A."/>
            <person name="Scott J."/>
            <person name="Pierce K.A."/>
            <person name="Xavier R.J."/>
            <person name="Alm E.J."/>
        </authorList>
    </citation>
    <scope>NUCLEOTIDE SEQUENCE [LARGE SCALE GENOMIC DNA]</scope>
    <source>
        <strain evidence="8 9">BIOML-A4</strain>
    </source>
</reference>
<dbReference type="Proteomes" id="UP000472755">
    <property type="component" value="Unassembled WGS sequence"/>
</dbReference>
<feature type="domain" description="WhiA LAGLIDADG-like" evidence="7">
    <location>
        <begin position="136"/>
        <end position="227"/>
    </location>
</feature>
<dbReference type="NCBIfam" id="TIGR00647">
    <property type="entry name" value="DNA_bind_WhiA"/>
    <property type="match status" value="1"/>
</dbReference>
<comment type="function">
    <text evidence="4">Involved in cell division and chromosome segregation.</text>
</comment>
<dbReference type="Pfam" id="PF02650">
    <property type="entry name" value="HTH_WhiA"/>
    <property type="match status" value="1"/>
</dbReference>
<keyword evidence="3 4" id="KW-0131">Cell cycle</keyword>
<feature type="region of interest" description="Disordered" evidence="5">
    <location>
        <begin position="297"/>
        <end position="323"/>
    </location>
</feature>
<dbReference type="PANTHER" id="PTHR37307:SF1">
    <property type="entry name" value="CELL DIVISION PROTEIN WHIA-RELATED"/>
    <property type="match status" value="1"/>
</dbReference>
<proteinExistence type="inferred from homology"/>
<comment type="caution">
    <text evidence="8">The sequence shown here is derived from an EMBL/GenBank/DDBJ whole genome shotgun (WGS) entry which is preliminary data.</text>
</comment>
<evidence type="ECO:0000256" key="1">
    <source>
        <dbReference type="ARBA" id="ARBA00022618"/>
    </source>
</evidence>
<dbReference type="Pfam" id="PF14527">
    <property type="entry name" value="LAGLIDADG_WhiA"/>
    <property type="match status" value="1"/>
</dbReference>
<keyword evidence="1 4" id="KW-0132">Cell division</keyword>
<keyword evidence="2 4" id="KW-0238">DNA-binding</keyword>
<dbReference type="InterPro" id="IPR039518">
    <property type="entry name" value="WhiA_LAGLIDADG_dom"/>
</dbReference>